<dbReference type="PANTHER" id="PTHR39453:SF1">
    <property type="entry name" value="PHOSPHATE PROPANOYLTRANSFERASE"/>
    <property type="match status" value="1"/>
</dbReference>
<evidence type="ECO:0000256" key="4">
    <source>
        <dbReference type="ARBA" id="ARBA00020837"/>
    </source>
</evidence>
<evidence type="ECO:0000256" key="8">
    <source>
        <dbReference type="ARBA" id="ARBA00023315"/>
    </source>
</evidence>
<dbReference type="InterPro" id="IPR008300">
    <property type="entry name" value="PTAC"/>
</dbReference>
<comment type="similarity">
    <text evidence="2 10">Belongs to the PduL family.</text>
</comment>
<evidence type="ECO:0000256" key="10">
    <source>
        <dbReference type="PIRNR" id="PIRNR010130"/>
    </source>
</evidence>
<organism evidence="11 12">
    <name type="scientific">Flavonifractor plautii 1_3_50AFAA</name>
    <dbReference type="NCBI Taxonomy" id="742738"/>
    <lineage>
        <taxon>Bacteria</taxon>
        <taxon>Bacillati</taxon>
        <taxon>Bacillota</taxon>
        <taxon>Clostridia</taxon>
        <taxon>Eubacteriales</taxon>
        <taxon>Oscillospiraceae</taxon>
        <taxon>Flavonifractor</taxon>
    </lineage>
</organism>
<dbReference type="GO" id="GO:0046872">
    <property type="term" value="F:metal ion binding"/>
    <property type="evidence" value="ECO:0007669"/>
    <property type="project" value="UniProtKB-KW"/>
</dbReference>
<dbReference type="GeneID" id="63974940"/>
<sequence length="207" mass="22773">MNASKLSTVERLAEELVARLTIELEASGRHVHLSRADVETLFGAGYRLNRTKDLSQPGQFACAERVTLEGPRGSLKNVVILGPERPESQVEISLTDAVALGLTPPVRLSGDTEGTPGLTLRHGDRVLRLSRGLIVAKRHIHMTPEDAARFGVADRQRVRLQCFTSRPLVFQDVEVRVSPQFSTVVHIDYDEANACGFQKGDRGVILK</sequence>
<dbReference type="PIRSF" id="PIRSF010130">
    <property type="entry name" value="PduL"/>
    <property type="match status" value="1"/>
</dbReference>
<reference evidence="11 12" key="1">
    <citation type="submission" date="2011-08" db="EMBL/GenBank/DDBJ databases">
        <title>The Genome Sequence of Clostridium orbiscindens 1_3_50AFAA.</title>
        <authorList>
            <consortium name="The Broad Institute Genome Sequencing Platform"/>
            <person name="Earl A."/>
            <person name="Ward D."/>
            <person name="Feldgarden M."/>
            <person name="Gevers D."/>
            <person name="Daigneault M."/>
            <person name="Strauss J."/>
            <person name="Allen-Vercoe E."/>
            <person name="Young S.K."/>
            <person name="Zeng Q."/>
            <person name="Gargeya S."/>
            <person name="Fitzgerald M."/>
            <person name="Haas B."/>
            <person name="Abouelleil A."/>
            <person name="Alvarado L."/>
            <person name="Arachchi H.M."/>
            <person name="Berlin A."/>
            <person name="Brown A."/>
            <person name="Chapman S.B."/>
            <person name="Chen Z."/>
            <person name="Dunbar C."/>
            <person name="Freedman E."/>
            <person name="Gearin G."/>
            <person name="Gellesch M."/>
            <person name="Goldberg J."/>
            <person name="Griggs A."/>
            <person name="Gujja S."/>
            <person name="Heiman D."/>
            <person name="Howarth C."/>
            <person name="Larson L."/>
            <person name="Lui A."/>
            <person name="MacDonald P.J.P."/>
            <person name="Montmayeur A."/>
            <person name="Murphy C."/>
            <person name="Neiman D."/>
            <person name="Pearson M."/>
            <person name="Priest M."/>
            <person name="Roberts A."/>
            <person name="Saif S."/>
            <person name="Shea T."/>
            <person name="Shenoy N."/>
            <person name="Sisk P."/>
            <person name="Stolte C."/>
            <person name="Sykes S."/>
            <person name="Wortman J."/>
            <person name="Nusbaum C."/>
            <person name="Birren B."/>
        </authorList>
    </citation>
    <scope>NUCLEOTIDE SEQUENCE [LARGE SCALE GENOMIC DNA]</scope>
    <source>
        <strain evidence="11 12">1_3_50AFAA</strain>
    </source>
</reference>
<dbReference type="EC" id="2.3.1.222" evidence="3 10"/>
<dbReference type="UniPathway" id="UPA00621"/>
<comment type="caution">
    <text evidence="11">The sequence shown here is derived from an EMBL/GenBank/DDBJ whole genome shotgun (WGS) entry which is preliminary data.</text>
</comment>
<dbReference type="PATRIC" id="fig|742738.3.peg.2177"/>
<dbReference type="NCBIfam" id="NF040837">
    <property type="entry name" value="BMC_EutD_Gpos"/>
    <property type="match status" value="1"/>
</dbReference>
<accession>A0A096B749</accession>
<keyword evidence="6" id="KW-0479">Metal-binding</keyword>
<evidence type="ECO:0000256" key="1">
    <source>
        <dbReference type="ARBA" id="ARBA00001947"/>
    </source>
</evidence>
<evidence type="ECO:0000256" key="2">
    <source>
        <dbReference type="ARBA" id="ARBA00007342"/>
    </source>
</evidence>
<dbReference type="RefSeq" id="WP_007494061.1">
    <property type="nucleotide sequence ID" value="NZ_KN174163.1"/>
</dbReference>
<dbReference type="NCBIfam" id="NF011652">
    <property type="entry name" value="PRK15070.1"/>
    <property type="match status" value="1"/>
</dbReference>
<evidence type="ECO:0000313" key="11">
    <source>
        <dbReference type="EMBL" id="KGF55238.1"/>
    </source>
</evidence>
<dbReference type="EMBL" id="ADLO01000061">
    <property type="protein sequence ID" value="KGF55238.1"/>
    <property type="molecule type" value="Genomic_DNA"/>
</dbReference>
<dbReference type="Proteomes" id="UP000029585">
    <property type="component" value="Unassembled WGS sequence"/>
</dbReference>
<evidence type="ECO:0000256" key="3">
    <source>
        <dbReference type="ARBA" id="ARBA00012206"/>
    </source>
</evidence>
<proteinExistence type="inferred from homology"/>
<dbReference type="AlphaFoldDB" id="A0A096B749"/>
<keyword evidence="5 10" id="KW-0808">Transferase</keyword>
<protein>
    <recommendedName>
        <fullName evidence="4 10">Phosphate propanoyltransferase</fullName>
        <ecNumber evidence="3 10">2.3.1.222</ecNumber>
    </recommendedName>
</protein>
<evidence type="ECO:0000256" key="6">
    <source>
        <dbReference type="ARBA" id="ARBA00022723"/>
    </source>
</evidence>
<keyword evidence="12" id="KW-1185">Reference proteome</keyword>
<gene>
    <name evidence="11" type="ORF">HMPREF9460_02122</name>
</gene>
<dbReference type="Pfam" id="PF06130">
    <property type="entry name" value="PTAC"/>
    <property type="match status" value="1"/>
</dbReference>
<dbReference type="GO" id="GO:0016747">
    <property type="term" value="F:acyltransferase activity, transferring groups other than amino-acyl groups"/>
    <property type="evidence" value="ECO:0007669"/>
    <property type="project" value="InterPro"/>
</dbReference>
<evidence type="ECO:0000256" key="5">
    <source>
        <dbReference type="ARBA" id="ARBA00022679"/>
    </source>
</evidence>
<comment type="function">
    <text evidence="10">Involved in 1,2-propanediol (1,2-PD) degradation by catalyzing the conversion of propanoyl-CoA to propanoyl-phosphate.</text>
</comment>
<dbReference type="HOGENOM" id="CLU_080676_1_0_9"/>
<evidence type="ECO:0000313" key="12">
    <source>
        <dbReference type="Proteomes" id="UP000029585"/>
    </source>
</evidence>
<evidence type="ECO:0000256" key="9">
    <source>
        <dbReference type="ARBA" id="ARBA00047589"/>
    </source>
</evidence>
<comment type="cofactor">
    <cofactor evidence="1">
        <name>Zn(2+)</name>
        <dbReference type="ChEBI" id="CHEBI:29105"/>
    </cofactor>
</comment>
<comment type="pathway">
    <text evidence="10">Polyol metabolism; 1,2-propanediol degradation.</text>
</comment>
<keyword evidence="8 10" id="KW-0012">Acyltransferase</keyword>
<evidence type="ECO:0000256" key="7">
    <source>
        <dbReference type="ARBA" id="ARBA00022833"/>
    </source>
</evidence>
<dbReference type="PANTHER" id="PTHR39453">
    <property type="entry name" value="PHOSPHATE PROPANOYLTRANSFERASE"/>
    <property type="match status" value="1"/>
</dbReference>
<dbReference type="GO" id="GO:0051144">
    <property type="term" value="P:1,2-propanediol catabolic process"/>
    <property type="evidence" value="ECO:0007669"/>
    <property type="project" value="UniProtKB-UniPathway"/>
</dbReference>
<comment type="catalytic activity">
    <reaction evidence="9 10">
        <text>propanoyl-CoA + phosphate = propanoyl phosphate + CoA</text>
        <dbReference type="Rhea" id="RHEA:28046"/>
        <dbReference type="ChEBI" id="CHEBI:43474"/>
        <dbReference type="ChEBI" id="CHEBI:57287"/>
        <dbReference type="ChEBI" id="CHEBI:57392"/>
        <dbReference type="ChEBI" id="CHEBI:58933"/>
        <dbReference type="EC" id="2.3.1.222"/>
    </reaction>
</comment>
<keyword evidence="7" id="KW-0862">Zinc</keyword>
<dbReference type="eggNOG" id="COG4869">
    <property type="taxonomic scope" value="Bacteria"/>
</dbReference>
<name>A0A096B749_FLAPL</name>